<feature type="transmembrane region" description="Helical" evidence="20">
    <location>
        <begin position="571"/>
        <end position="593"/>
    </location>
</feature>
<evidence type="ECO:0000256" key="20">
    <source>
        <dbReference type="SAM" id="Phobius"/>
    </source>
</evidence>
<dbReference type="AlphaFoldDB" id="A0AAW0TLW6"/>
<evidence type="ECO:0000256" key="19">
    <source>
        <dbReference type="SAM" id="MobiDB-lite"/>
    </source>
</evidence>
<keyword evidence="18" id="KW-1015">Disulfide bond</keyword>
<dbReference type="InterPro" id="IPR028082">
    <property type="entry name" value="Peripla_BP_I"/>
</dbReference>
<dbReference type="Pfam" id="PF10613">
    <property type="entry name" value="Lig_chan-Glu_bd"/>
    <property type="match status" value="1"/>
</dbReference>
<evidence type="ECO:0000256" key="3">
    <source>
        <dbReference type="ARBA" id="ARBA00022475"/>
    </source>
</evidence>
<dbReference type="InterPro" id="IPR019594">
    <property type="entry name" value="Glu/Gly-bd"/>
</dbReference>
<evidence type="ECO:0000256" key="11">
    <source>
        <dbReference type="ARBA" id="ARBA00023180"/>
    </source>
</evidence>
<keyword evidence="9 20" id="KW-0472">Membrane</keyword>
<keyword evidence="12" id="KW-0628">Postsynaptic cell membrane</keyword>
<dbReference type="FunFam" id="1.10.287.70:FF:000143">
    <property type="entry name" value="Probable glutamate receptor"/>
    <property type="match status" value="1"/>
</dbReference>
<feature type="disulfide bond" evidence="18">
    <location>
        <begin position="749"/>
        <end position="807"/>
    </location>
</feature>
<keyword evidence="5" id="KW-0732">Signal</keyword>
<evidence type="ECO:0000313" key="23">
    <source>
        <dbReference type="EMBL" id="KAK8388359.1"/>
    </source>
</evidence>
<dbReference type="CDD" id="cd13714">
    <property type="entry name" value="PBP2_iGluR_Kainate"/>
    <property type="match status" value="1"/>
</dbReference>
<feature type="domain" description="Ionotropic glutamate receptor L-glutamate and glycine-binding" evidence="22">
    <location>
        <begin position="450"/>
        <end position="515"/>
    </location>
</feature>
<evidence type="ECO:0000256" key="5">
    <source>
        <dbReference type="ARBA" id="ARBA00022729"/>
    </source>
</evidence>
<keyword evidence="13" id="KW-1071">Ligand-gated ion channel</keyword>
<feature type="binding site" evidence="16">
    <location>
        <position position="687"/>
    </location>
    <ligand>
        <name>L-glutamate</name>
        <dbReference type="ChEBI" id="CHEBI:29985"/>
    </ligand>
</feature>
<dbReference type="EMBL" id="JARAKH010000028">
    <property type="protein sequence ID" value="KAK8388359.1"/>
    <property type="molecule type" value="Genomic_DNA"/>
</dbReference>
<dbReference type="PRINTS" id="PR00177">
    <property type="entry name" value="NMDARECEPTOR"/>
</dbReference>
<evidence type="ECO:0000256" key="15">
    <source>
        <dbReference type="ARBA" id="ARBA00034104"/>
    </source>
</evidence>
<dbReference type="Gene3D" id="3.40.190.10">
    <property type="entry name" value="Periplasmic binding protein-like II"/>
    <property type="match status" value="2"/>
</dbReference>
<keyword evidence="4 20" id="KW-0812">Transmembrane</keyword>
<name>A0AAW0TLW6_SCYPA</name>
<dbReference type="SUPFAM" id="SSF53850">
    <property type="entry name" value="Periplasmic binding protein-like II"/>
    <property type="match status" value="1"/>
</dbReference>
<keyword evidence="7" id="KW-0770">Synapse</keyword>
<evidence type="ECO:0000256" key="14">
    <source>
        <dbReference type="ARBA" id="ARBA00023303"/>
    </source>
</evidence>
<dbReference type="InterPro" id="IPR001320">
    <property type="entry name" value="Iontro_rcpt_C"/>
</dbReference>
<keyword evidence="6 20" id="KW-1133">Transmembrane helix</keyword>
<feature type="binding site" evidence="16">
    <location>
        <position position="686"/>
    </location>
    <ligand>
        <name>L-glutamate</name>
        <dbReference type="ChEBI" id="CHEBI:29985"/>
    </ligand>
</feature>
<gene>
    <name evidence="23" type="ORF">O3P69_020388</name>
</gene>
<keyword evidence="2" id="KW-0813">Transport</keyword>
<feature type="region of interest" description="Disordered" evidence="19">
    <location>
        <begin position="909"/>
        <end position="983"/>
    </location>
</feature>
<comment type="subcellular location">
    <subcellularLocation>
        <location evidence="15">Postsynaptic cell membrane</location>
        <topology evidence="15">Multi-pass membrane protein</topology>
    </subcellularLocation>
</comment>
<feature type="domain" description="Ionotropic glutamate receptor C-terminal" evidence="21">
    <location>
        <begin position="440"/>
        <end position="800"/>
    </location>
</feature>
<feature type="site" description="Crucial to convey clamshell closure to channel opening" evidence="17">
    <location>
        <position position="665"/>
    </location>
</feature>
<evidence type="ECO:0000256" key="12">
    <source>
        <dbReference type="ARBA" id="ARBA00023257"/>
    </source>
</evidence>
<dbReference type="GO" id="GO:0045211">
    <property type="term" value="C:postsynaptic membrane"/>
    <property type="evidence" value="ECO:0007669"/>
    <property type="project" value="UniProtKB-SubCell"/>
</dbReference>
<dbReference type="SMART" id="SM00079">
    <property type="entry name" value="PBPe"/>
    <property type="match status" value="1"/>
</dbReference>
<dbReference type="Gene3D" id="1.10.287.70">
    <property type="match status" value="1"/>
</dbReference>
<evidence type="ECO:0000256" key="18">
    <source>
        <dbReference type="PIRSR" id="PIRSR601508-3"/>
    </source>
</evidence>
<dbReference type="InterPro" id="IPR015683">
    <property type="entry name" value="Ionotropic_Glu_rcpt"/>
</dbReference>
<dbReference type="CDD" id="cd06382">
    <property type="entry name" value="PBP1_iGluR_Kainate"/>
    <property type="match status" value="1"/>
</dbReference>
<dbReference type="PANTHER" id="PTHR18966">
    <property type="entry name" value="IONOTROPIC GLUTAMATE RECEPTOR"/>
    <property type="match status" value="1"/>
</dbReference>
<evidence type="ECO:0000256" key="6">
    <source>
        <dbReference type="ARBA" id="ARBA00022989"/>
    </source>
</evidence>
<feature type="binding site" evidence="16">
    <location>
        <position position="531"/>
    </location>
    <ligand>
        <name>L-glutamate</name>
        <dbReference type="ChEBI" id="CHEBI:29985"/>
    </ligand>
</feature>
<evidence type="ECO:0000256" key="2">
    <source>
        <dbReference type="ARBA" id="ARBA00022448"/>
    </source>
</evidence>
<evidence type="ECO:0000259" key="21">
    <source>
        <dbReference type="SMART" id="SM00079"/>
    </source>
</evidence>
<dbReference type="Proteomes" id="UP001487740">
    <property type="component" value="Unassembled WGS sequence"/>
</dbReference>
<feature type="transmembrane region" description="Helical" evidence="20">
    <location>
        <begin position="636"/>
        <end position="658"/>
    </location>
</feature>
<dbReference type="InterPro" id="IPR001828">
    <property type="entry name" value="ANF_lig-bd_rcpt"/>
</dbReference>
<accession>A0AAW0TLW6</accession>
<dbReference type="InterPro" id="IPR001508">
    <property type="entry name" value="Iono_Glu_rcpt_met"/>
</dbReference>
<feature type="binding site" evidence="16">
    <location>
        <position position="526"/>
    </location>
    <ligand>
        <name>L-glutamate</name>
        <dbReference type="ChEBI" id="CHEBI:29985"/>
    </ligand>
</feature>
<dbReference type="SUPFAM" id="SSF53822">
    <property type="entry name" value="Periplasmic binding protein-like I"/>
    <property type="match status" value="1"/>
</dbReference>
<feature type="region of interest" description="Disordered" evidence="19">
    <location>
        <begin position="600"/>
        <end position="621"/>
    </location>
</feature>
<evidence type="ECO:0000256" key="1">
    <source>
        <dbReference type="ARBA" id="ARBA00008685"/>
    </source>
</evidence>
<evidence type="ECO:0000256" key="13">
    <source>
        <dbReference type="ARBA" id="ARBA00023286"/>
    </source>
</evidence>
<dbReference type="GO" id="GO:0007166">
    <property type="term" value="P:cell surface receptor signaling pathway"/>
    <property type="evidence" value="ECO:0007669"/>
    <property type="project" value="UniProtKB-ARBA"/>
</dbReference>
<evidence type="ECO:0000256" key="16">
    <source>
        <dbReference type="PIRSR" id="PIRSR601508-1"/>
    </source>
</evidence>
<keyword evidence="24" id="KW-1185">Reference proteome</keyword>
<evidence type="ECO:0000259" key="22">
    <source>
        <dbReference type="SMART" id="SM00918"/>
    </source>
</evidence>
<keyword evidence="3" id="KW-1003">Cell membrane</keyword>
<proteinExistence type="inferred from homology"/>
<evidence type="ECO:0000256" key="4">
    <source>
        <dbReference type="ARBA" id="ARBA00022692"/>
    </source>
</evidence>
<keyword evidence="10" id="KW-0675">Receptor</keyword>
<comment type="caution">
    <text evidence="23">The sequence shown here is derived from an EMBL/GenBank/DDBJ whole genome shotgun (WGS) entry which is preliminary data.</text>
</comment>
<evidence type="ECO:0000256" key="9">
    <source>
        <dbReference type="ARBA" id="ARBA00023136"/>
    </source>
</evidence>
<feature type="region of interest" description="Disordered" evidence="19">
    <location>
        <begin position="882"/>
        <end position="901"/>
    </location>
</feature>
<dbReference type="FunFam" id="3.40.190.10:FF:000061">
    <property type="entry name" value="Glutamate receptor, ionotropic kainate"/>
    <property type="match status" value="1"/>
</dbReference>
<evidence type="ECO:0000256" key="17">
    <source>
        <dbReference type="PIRSR" id="PIRSR601508-2"/>
    </source>
</evidence>
<dbReference type="Gene3D" id="3.40.50.2300">
    <property type="match status" value="2"/>
</dbReference>
<dbReference type="FunFam" id="3.40.190.10:FF:000001">
    <property type="entry name" value="Glutamate receptor ionotropic, kainate 2"/>
    <property type="match status" value="1"/>
</dbReference>
<dbReference type="GO" id="GO:0022824">
    <property type="term" value="F:transmitter-gated monoatomic ion channel activity"/>
    <property type="evidence" value="ECO:0007669"/>
    <property type="project" value="UniProtKB-ARBA"/>
</dbReference>
<comment type="similarity">
    <text evidence="1">Belongs to the glutamate-gated ion channel (TC 1.A.10.1) family.</text>
</comment>
<evidence type="ECO:0000313" key="24">
    <source>
        <dbReference type="Proteomes" id="UP001487740"/>
    </source>
</evidence>
<dbReference type="Pfam" id="PF00060">
    <property type="entry name" value="Lig_chan"/>
    <property type="match status" value="1"/>
</dbReference>
<protein>
    <submittedName>
        <fullName evidence="23">Uncharacterized protein</fullName>
    </submittedName>
</protein>
<evidence type="ECO:0000256" key="10">
    <source>
        <dbReference type="ARBA" id="ARBA00023170"/>
    </source>
</evidence>
<organism evidence="23 24">
    <name type="scientific">Scylla paramamosain</name>
    <name type="common">Mud crab</name>
    <dbReference type="NCBI Taxonomy" id="85552"/>
    <lineage>
        <taxon>Eukaryota</taxon>
        <taxon>Metazoa</taxon>
        <taxon>Ecdysozoa</taxon>
        <taxon>Arthropoda</taxon>
        <taxon>Crustacea</taxon>
        <taxon>Multicrustacea</taxon>
        <taxon>Malacostraca</taxon>
        <taxon>Eumalacostraca</taxon>
        <taxon>Eucarida</taxon>
        <taxon>Decapoda</taxon>
        <taxon>Pleocyemata</taxon>
        <taxon>Brachyura</taxon>
        <taxon>Eubrachyura</taxon>
        <taxon>Portunoidea</taxon>
        <taxon>Portunidae</taxon>
        <taxon>Portuninae</taxon>
        <taxon>Scylla</taxon>
    </lineage>
</organism>
<dbReference type="SMART" id="SM00918">
    <property type="entry name" value="Lig_chan-Glu_bd"/>
    <property type="match status" value="1"/>
</dbReference>
<keyword evidence="8" id="KW-0406">Ion transport</keyword>
<evidence type="ECO:0000256" key="8">
    <source>
        <dbReference type="ARBA" id="ARBA00023065"/>
    </source>
</evidence>
<feature type="binding site" evidence="16">
    <location>
        <position position="737"/>
    </location>
    <ligand>
        <name>L-glutamate</name>
        <dbReference type="ChEBI" id="CHEBI:29985"/>
    </ligand>
</feature>
<keyword evidence="14" id="KW-0407">Ion channel</keyword>
<evidence type="ECO:0000256" key="7">
    <source>
        <dbReference type="ARBA" id="ARBA00023018"/>
    </source>
</evidence>
<sequence>MEDPVKATPLSGWSLKGRKKMRHSYLFPRGSSLAALPRPVYLLLVLLALSRRAAGSDVIRIGGLFDPQDERQEVAFRYAVDAINSDRTLLAHARLSAQIEVIPPNDSFRGSRKVCSLLKSGVAAIFGPQSGQTSAHVQSICDALEVPHIENRWDFRLTRDAYSVNLYPHPSTLSKAYMDVLMTLRWRKFYVIYENNDGLVRVQELLKNETWHITLRQLPVTDDYRPMLKDAKKAGVTYVVLDVERDKIFTVLKQAQQIGMMTSYHNYFITSLDLHTVELEDFRHGGTNITCLRLDWVFGELRYGRTVDAPTTSLEKSNLTFLKTEVALMYDAVRLFAKALDDLDRSRHIDVTPLDCDGDNAWVHGNSLVNYMKWVQVNGLTGLIKFDTEGFRRDVTLDIVELTKDGLTRVGKWDPANGANYTRTYSEVQQGIVESLQNKTLVITSILAAPYTMLRETSEQMTGNDRYEGFCVDLIHEISEILGFNYTIKIADDAQHGKFDKKLGRWNGMIGELLDQKADLAIGDLTITYEREQEVDFTMPWMNLGISILYRKPTKKPPNLFSFLSPLSLDVWLYMATAYLGVSLLLFVLARCFKRLGARRQGKSGPASSGTANEEGSDERVELPERAVSTRIVAGMWWFFTLIMISSYTANLAAFLTVERMESPIESAEDLAMQTKIKYGSLYGGSTWNFFSTSKLPVYQRMFSFMESQNPTVYTKSNEEGVKRVQKGDGQYAYMMESSSIEYITERYCDLTQVGGPLDSKSYGIALPPGSPYRTLINAAVLKLQEGGVLHELKRRWWKEKRGGGTCQADESKSSSKANELGLNNVGGVFVVLLAGMGLASVVAVCEFVWKSRKLATEEHASVWTEMSKELKFALSCDASSKPVRKKLPEHENGPSYLSMNNTFGSTFTTSQYSFSSKDPSQPPTQEPAPRGSAQKQEPDDIPTPPLAAARSSQSLDRVSRRSAPPASPGADSRLTEGGLQSPDLPFQLISSRQRHITQDITAAGGAVLVLTDLFRVSWYQVKSFHGIKEASSGMIMDELWHAGWWRGMTSGRRQTAVEEKRSKMCPPLNTELQEDAWNNQDEAFQEVMVHISV</sequence>
<dbReference type="Pfam" id="PF01094">
    <property type="entry name" value="ANF_receptor"/>
    <property type="match status" value="1"/>
</dbReference>
<reference evidence="23 24" key="1">
    <citation type="submission" date="2023-03" db="EMBL/GenBank/DDBJ databases">
        <title>High-quality genome of Scylla paramamosain provides insights in environmental adaptation.</title>
        <authorList>
            <person name="Zhang L."/>
        </authorList>
    </citation>
    <scope>NUCLEOTIDE SEQUENCE [LARGE SCALE GENOMIC DNA]</scope>
    <source>
        <strain evidence="23">LZ_2023a</strain>
        <tissue evidence="23">Muscle</tissue>
    </source>
</reference>
<keyword evidence="11" id="KW-0325">Glycoprotein</keyword>
<feature type="site" description="Interaction with the cone snail toxin Con-ikot-ikot" evidence="17">
    <location>
        <position position="783"/>
    </location>
</feature>